<dbReference type="AlphaFoldDB" id="A0AAN7ZTA9"/>
<protein>
    <recommendedName>
        <fullName evidence="2">25S rRNA (uridine-N(3))-methyltransferase BMT5-like domain-containing protein</fullName>
    </recommendedName>
</protein>
<accession>A0AAN7ZTA9</accession>
<gene>
    <name evidence="3" type="ORF">LTR97_007343</name>
</gene>
<dbReference type="GO" id="GO:0070042">
    <property type="term" value="F:rRNA (uridine-N3-)-methyltransferase activity"/>
    <property type="evidence" value="ECO:0007669"/>
    <property type="project" value="InterPro"/>
</dbReference>
<feature type="compositionally biased region" description="Basic residues" evidence="1">
    <location>
        <begin position="1"/>
        <end position="10"/>
    </location>
</feature>
<evidence type="ECO:0000256" key="1">
    <source>
        <dbReference type="SAM" id="MobiDB-lite"/>
    </source>
</evidence>
<evidence type="ECO:0000313" key="4">
    <source>
        <dbReference type="Proteomes" id="UP001310594"/>
    </source>
</evidence>
<feature type="domain" description="25S rRNA (uridine-N(3))-methyltransferase BMT5-like" evidence="2">
    <location>
        <begin position="49"/>
        <end position="215"/>
    </location>
</feature>
<proteinExistence type="predicted"/>
<feature type="region of interest" description="Disordered" evidence="1">
    <location>
        <begin position="1"/>
        <end position="40"/>
    </location>
</feature>
<dbReference type="SUPFAM" id="SSF53335">
    <property type="entry name" value="S-adenosyl-L-methionine-dependent methyltransferases"/>
    <property type="match status" value="1"/>
</dbReference>
<dbReference type="EMBL" id="JAVRQU010000011">
    <property type="protein sequence ID" value="KAK5697208.1"/>
    <property type="molecule type" value="Genomic_DNA"/>
</dbReference>
<name>A0AAN7ZTA9_9PEZI</name>
<feature type="region of interest" description="Disordered" evidence="1">
    <location>
        <begin position="237"/>
        <end position="274"/>
    </location>
</feature>
<feature type="compositionally biased region" description="Low complexity" evidence="1">
    <location>
        <begin position="17"/>
        <end position="38"/>
    </location>
</feature>
<evidence type="ECO:0000259" key="2">
    <source>
        <dbReference type="Pfam" id="PF10354"/>
    </source>
</evidence>
<dbReference type="GO" id="GO:0005737">
    <property type="term" value="C:cytoplasm"/>
    <property type="evidence" value="ECO:0007669"/>
    <property type="project" value="TreeGrafter"/>
</dbReference>
<sequence length="274" mass="30684">MAKSKKRKVTNHSTNNKPPAKQQSAKAAKPGPSPKAKPTIPFHSEDRILLIGEGDFSFAKSLVDHHACYQVVATCYDSQEALYEKYQPQAEEHTKYLEESGQTVLYGINATALDRTKKLINLGPQWDVIIFNFPHVGGKSKDVNRQVRFNQELLVSFFKAAIPLLADNGTIVVTLFEGEPYDLWNIRDLARHSALEVQRSFKFAADVYPGYSHARTLGNIDGGGGWKGENRDARSFVFQKQGASGEKQPEWKRGSKASKKRKREGEKDTSDDDD</sequence>
<reference evidence="3" key="1">
    <citation type="submission" date="2023-08" db="EMBL/GenBank/DDBJ databases">
        <title>Black Yeasts Isolated from many extreme environments.</title>
        <authorList>
            <person name="Coleine C."/>
            <person name="Stajich J.E."/>
            <person name="Selbmann L."/>
        </authorList>
    </citation>
    <scope>NUCLEOTIDE SEQUENCE</scope>
    <source>
        <strain evidence="3">CCFEE 5810</strain>
    </source>
</reference>
<dbReference type="PANTHER" id="PTHR11538">
    <property type="entry name" value="PHENYLALANYL-TRNA SYNTHETASE"/>
    <property type="match status" value="1"/>
</dbReference>
<dbReference type="Pfam" id="PF10354">
    <property type="entry name" value="BMT5-like"/>
    <property type="match status" value="1"/>
</dbReference>
<comment type="caution">
    <text evidence="3">The sequence shown here is derived from an EMBL/GenBank/DDBJ whole genome shotgun (WGS) entry which is preliminary data.</text>
</comment>
<dbReference type="InterPro" id="IPR019446">
    <property type="entry name" value="BMT5-like"/>
</dbReference>
<dbReference type="InterPro" id="IPR029063">
    <property type="entry name" value="SAM-dependent_MTases_sf"/>
</dbReference>
<organism evidence="3 4">
    <name type="scientific">Elasticomyces elasticus</name>
    <dbReference type="NCBI Taxonomy" id="574655"/>
    <lineage>
        <taxon>Eukaryota</taxon>
        <taxon>Fungi</taxon>
        <taxon>Dikarya</taxon>
        <taxon>Ascomycota</taxon>
        <taxon>Pezizomycotina</taxon>
        <taxon>Dothideomycetes</taxon>
        <taxon>Dothideomycetidae</taxon>
        <taxon>Mycosphaerellales</taxon>
        <taxon>Teratosphaeriaceae</taxon>
        <taxon>Elasticomyces</taxon>
    </lineage>
</organism>
<dbReference type="Proteomes" id="UP001310594">
    <property type="component" value="Unassembled WGS sequence"/>
</dbReference>
<dbReference type="PANTHER" id="PTHR11538:SF26">
    <property type="entry name" value="FERREDOXIN-FOLD ANTICODON-BINDING DOMAIN-CONTAINING PROTEIN 1"/>
    <property type="match status" value="1"/>
</dbReference>
<evidence type="ECO:0000313" key="3">
    <source>
        <dbReference type="EMBL" id="KAK5697208.1"/>
    </source>
</evidence>
<dbReference type="GO" id="GO:0070475">
    <property type="term" value="P:rRNA base methylation"/>
    <property type="evidence" value="ECO:0007669"/>
    <property type="project" value="InterPro"/>
</dbReference>
<dbReference type="Gene3D" id="3.40.50.150">
    <property type="entry name" value="Vaccinia Virus protein VP39"/>
    <property type="match status" value="1"/>
</dbReference>